<evidence type="ECO:0000313" key="1">
    <source>
        <dbReference type="EMBL" id="ANO50048.1"/>
    </source>
</evidence>
<reference evidence="1 2" key="1">
    <citation type="submission" date="2016-06" db="EMBL/GenBank/DDBJ databases">
        <title>Complete genome sequence of a deep-branching marine Gamma Proteobacterium Woeseia oceani type strain XK5.</title>
        <authorList>
            <person name="Mu D."/>
            <person name="Du Z."/>
        </authorList>
    </citation>
    <scope>NUCLEOTIDE SEQUENCE [LARGE SCALE GENOMIC DNA]</scope>
    <source>
        <strain evidence="1 2">XK5</strain>
    </source>
</reference>
<dbReference type="AlphaFoldDB" id="A0A193LC53"/>
<keyword evidence="2" id="KW-1185">Reference proteome</keyword>
<organism evidence="1 2">
    <name type="scientific">Woeseia oceani</name>
    <dbReference type="NCBI Taxonomy" id="1548547"/>
    <lineage>
        <taxon>Bacteria</taxon>
        <taxon>Pseudomonadati</taxon>
        <taxon>Pseudomonadota</taxon>
        <taxon>Gammaproteobacteria</taxon>
        <taxon>Woeseiales</taxon>
        <taxon>Woeseiaceae</taxon>
        <taxon>Woeseia</taxon>
    </lineage>
</organism>
<name>A0A193LC53_9GAMM</name>
<dbReference type="STRING" id="1548547.BA177_01360"/>
<sequence length="94" mass="10749">MDGVPKQFDLVSGDGRIAGDAKYYTAVNGTSLPPAKFATIAEYLWLLEKTKARERFLIFGNDRRVPEWWLDRHGDLTSFTFYYLSDGGVLERLN</sequence>
<dbReference type="KEGG" id="woc:BA177_01360"/>
<dbReference type="EMBL" id="CP016268">
    <property type="protein sequence ID" value="ANO50048.1"/>
    <property type="molecule type" value="Genomic_DNA"/>
</dbReference>
<accession>A0A193LC53</accession>
<evidence type="ECO:0000313" key="2">
    <source>
        <dbReference type="Proteomes" id="UP000092695"/>
    </source>
</evidence>
<gene>
    <name evidence="1" type="ORF">BA177_01360</name>
</gene>
<proteinExistence type="predicted"/>
<protein>
    <submittedName>
        <fullName evidence="1">Uncharacterized protein</fullName>
    </submittedName>
</protein>
<dbReference type="Proteomes" id="UP000092695">
    <property type="component" value="Chromosome"/>
</dbReference>